<dbReference type="PANTHER" id="PTHR24346:SF82">
    <property type="entry name" value="KP78A-RELATED"/>
    <property type="match status" value="1"/>
</dbReference>
<dbReference type="Pfam" id="PF00069">
    <property type="entry name" value="Pkinase"/>
    <property type="match status" value="1"/>
</dbReference>
<dbReference type="GO" id="GO:0005737">
    <property type="term" value="C:cytoplasm"/>
    <property type="evidence" value="ECO:0007669"/>
    <property type="project" value="TreeGrafter"/>
</dbReference>
<evidence type="ECO:0000256" key="9">
    <source>
        <dbReference type="ARBA" id="ARBA00048679"/>
    </source>
</evidence>
<feature type="compositionally biased region" description="Low complexity" evidence="11">
    <location>
        <begin position="47"/>
        <end position="56"/>
    </location>
</feature>
<keyword evidence="6" id="KW-0418">Kinase</keyword>
<feature type="compositionally biased region" description="Low complexity" evidence="11">
    <location>
        <begin position="64"/>
        <end position="79"/>
    </location>
</feature>
<evidence type="ECO:0000256" key="8">
    <source>
        <dbReference type="ARBA" id="ARBA00047899"/>
    </source>
</evidence>
<feature type="compositionally biased region" description="Low complexity" evidence="11">
    <location>
        <begin position="965"/>
        <end position="978"/>
    </location>
</feature>
<evidence type="ECO:0000256" key="4">
    <source>
        <dbReference type="ARBA" id="ARBA00022679"/>
    </source>
</evidence>
<feature type="compositionally biased region" description="Polar residues" evidence="11">
    <location>
        <begin position="887"/>
        <end position="903"/>
    </location>
</feature>
<feature type="region of interest" description="Disordered" evidence="11">
    <location>
        <begin position="811"/>
        <end position="843"/>
    </location>
</feature>
<dbReference type="Gene3D" id="1.10.510.10">
    <property type="entry name" value="Transferase(Phosphotransferase) domain 1"/>
    <property type="match status" value="1"/>
</dbReference>
<protein>
    <recommendedName>
        <fullName evidence="2">non-specific serine/threonine protein kinase</fullName>
        <ecNumber evidence="2">2.7.11.1</ecNumber>
    </recommendedName>
</protein>
<feature type="region of interest" description="Disordered" evidence="11">
    <location>
        <begin position="870"/>
        <end position="903"/>
    </location>
</feature>
<gene>
    <name evidence="14" type="ORF">BQ2448_537</name>
</gene>
<evidence type="ECO:0000256" key="11">
    <source>
        <dbReference type="SAM" id="MobiDB-lite"/>
    </source>
</evidence>
<keyword evidence="15" id="KW-1185">Reference proteome</keyword>
<dbReference type="GO" id="GO:0005524">
    <property type="term" value="F:ATP binding"/>
    <property type="evidence" value="ECO:0007669"/>
    <property type="project" value="UniProtKB-UniRule"/>
</dbReference>
<feature type="compositionally biased region" description="Polar residues" evidence="11">
    <location>
        <begin position="368"/>
        <end position="380"/>
    </location>
</feature>
<dbReference type="PROSITE" id="PS00107">
    <property type="entry name" value="PROTEIN_KINASE_ATP"/>
    <property type="match status" value="1"/>
</dbReference>
<keyword evidence="5 10" id="KW-0547">Nucleotide-binding</keyword>
<feature type="compositionally biased region" description="Polar residues" evidence="11">
    <location>
        <begin position="1"/>
        <end position="14"/>
    </location>
</feature>
<evidence type="ECO:0000256" key="5">
    <source>
        <dbReference type="ARBA" id="ARBA00022741"/>
    </source>
</evidence>
<dbReference type="GO" id="GO:0035556">
    <property type="term" value="P:intracellular signal transduction"/>
    <property type="evidence" value="ECO:0007669"/>
    <property type="project" value="TreeGrafter"/>
</dbReference>
<feature type="compositionally biased region" description="Polar residues" evidence="11">
    <location>
        <begin position="390"/>
        <end position="406"/>
    </location>
</feature>
<feature type="compositionally biased region" description="Polar residues" evidence="11">
    <location>
        <begin position="159"/>
        <end position="176"/>
    </location>
</feature>
<dbReference type="InterPro" id="IPR017441">
    <property type="entry name" value="Protein_kinase_ATP_BS"/>
</dbReference>
<evidence type="ECO:0000259" key="12">
    <source>
        <dbReference type="PROSITE" id="PS50011"/>
    </source>
</evidence>
<dbReference type="SUPFAM" id="SSF103243">
    <property type="entry name" value="KA1-like"/>
    <property type="match status" value="1"/>
</dbReference>
<evidence type="ECO:0000313" key="15">
    <source>
        <dbReference type="Proteomes" id="UP000198372"/>
    </source>
</evidence>
<dbReference type="InterPro" id="IPR028375">
    <property type="entry name" value="KA1/Ssp2_C"/>
</dbReference>
<feature type="domain" description="Protein kinase" evidence="12">
    <location>
        <begin position="455"/>
        <end position="745"/>
    </location>
</feature>
<evidence type="ECO:0000256" key="6">
    <source>
        <dbReference type="ARBA" id="ARBA00022777"/>
    </source>
</evidence>
<evidence type="ECO:0000256" key="7">
    <source>
        <dbReference type="ARBA" id="ARBA00022840"/>
    </source>
</evidence>
<dbReference type="EMBL" id="FMSP01000003">
    <property type="protein sequence ID" value="SCV68416.1"/>
    <property type="molecule type" value="Genomic_DNA"/>
</dbReference>
<feature type="compositionally biased region" description="Basic and acidic residues" evidence="11">
    <location>
        <begin position="877"/>
        <end position="886"/>
    </location>
</feature>
<evidence type="ECO:0000259" key="13">
    <source>
        <dbReference type="PROSITE" id="PS50032"/>
    </source>
</evidence>
<dbReference type="InterPro" id="IPR011009">
    <property type="entry name" value="Kinase-like_dom_sf"/>
</dbReference>
<feature type="region of interest" description="Disordered" evidence="11">
    <location>
        <begin position="495"/>
        <end position="515"/>
    </location>
</feature>
<evidence type="ECO:0000256" key="10">
    <source>
        <dbReference type="PROSITE-ProRule" id="PRU10141"/>
    </source>
</evidence>
<dbReference type="InterPro" id="IPR008271">
    <property type="entry name" value="Ser/Thr_kinase_AS"/>
</dbReference>
<dbReference type="PANTHER" id="PTHR24346">
    <property type="entry name" value="MAP/MICROTUBULE AFFINITY-REGULATING KINASE"/>
    <property type="match status" value="1"/>
</dbReference>
<dbReference type="PROSITE" id="PS50011">
    <property type="entry name" value="PROTEIN_KINASE_DOM"/>
    <property type="match status" value="1"/>
</dbReference>
<dbReference type="GO" id="GO:0106310">
    <property type="term" value="F:protein serine kinase activity"/>
    <property type="evidence" value="ECO:0007669"/>
    <property type="project" value="RHEA"/>
</dbReference>
<dbReference type="SMART" id="SM00220">
    <property type="entry name" value="S_TKc"/>
    <property type="match status" value="1"/>
</dbReference>
<dbReference type="Proteomes" id="UP000198372">
    <property type="component" value="Unassembled WGS sequence"/>
</dbReference>
<dbReference type="PROSITE" id="PS50032">
    <property type="entry name" value="KA1"/>
    <property type="match status" value="1"/>
</dbReference>
<feature type="region of interest" description="Disordered" evidence="11">
    <location>
        <begin position="312"/>
        <end position="452"/>
    </location>
</feature>
<feature type="compositionally biased region" description="Basic and acidic residues" evidence="11">
    <location>
        <begin position="823"/>
        <end position="838"/>
    </location>
</feature>
<feature type="region of interest" description="Disordered" evidence="11">
    <location>
        <begin position="1"/>
        <end position="258"/>
    </location>
</feature>
<feature type="region of interest" description="Disordered" evidence="11">
    <location>
        <begin position="965"/>
        <end position="1144"/>
    </location>
</feature>
<keyword evidence="4" id="KW-0808">Transferase</keyword>
<comment type="catalytic activity">
    <reaction evidence="9">
        <text>L-seryl-[protein] + ATP = O-phospho-L-seryl-[protein] + ADP + H(+)</text>
        <dbReference type="Rhea" id="RHEA:17989"/>
        <dbReference type="Rhea" id="RHEA-COMP:9863"/>
        <dbReference type="Rhea" id="RHEA-COMP:11604"/>
        <dbReference type="ChEBI" id="CHEBI:15378"/>
        <dbReference type="ChEBI" id="CHEBI:29999"/>
        <dbReference type="ChEBI" id="CHEBI:30616"/>
        <dbReference type="ChEBI" id="CHEBI:83421"/>
        <dbReference type="ChEBI" id="CHEBI:456216"/>
        <dbReference type="EC" id="2.7.11.1"/>
    </reaction>
</comment>
<feature type="compositionally biased region" description="Low complexity" evidence="11">
    <location>
        <begin position="1108"/>
        <end position="1121"/>
    </location>
</feature>
<evidence type="ECO:0000313" key="14">
    <source>
        <dbReference type="EMBL" id="SCV68416.1"/>
    </source>
</evidence>
<dbReference type="Gene3D" id="3.30.310.80">
    <property type="entry name" value="Kinase associated domain 1, KA1"/>
    <property type="match status" value="1"/>
</dbReference>
<feature type="compositionally biased region" description="Low complexity" evidence="11">
    <location>
        <begin position="18"/>
        <end position="38"/>
    </location>
</feature>
<feature type="region of interest" description="Disordered" evidence="11">
    <location>
        <begin position="1390"/>
        <end position="1462"/>
    </location>
</feature>
<dbReference type="CDD" id="cd14077">
    <property type="entry name" value="STKc_Kin1_2"/>
    <property type="match status" value="1"/>
</dbReference>
<dbReference type="InterPro" id="IPR000719">
    <property type="entry name" value="Prot_kinase_dom"/>
</dbReference>
<reference evidence="15" key="1">
    <citation type="submission" date="2016-09" db="EMBL/GenBank/DDBJ databases">
        <authorList>
            <person name="Jeantristanb JTB J.-T."/>
            <person name="Ricardo R."/>
        </authorList>
    </citation>
    <scope>NUCLEOTIDE SEQUENCE [LARGE SCALE GENOMIC DNA]</scope>
</reference>
<evidence type="ECO:0000256" key="1">
    <source>
        <dbReference type="ARBA" id="ARBA00010791"/>
    </source>
</evidence>
<dbReference type="Pfam" id="PF02149">
    <property type="entry name" value="KA1"/>
    <property type="match status" value="1"/>
</dbReference>
<keyword evidence="7 10" id="KW-0067">ATP-binding</keyword>
<accession>A0A238FBF9</accession>
<dbReference type="GO" id="GO:0000226">
    <property type="term" value="P:microtubule cytoskeleton organization"/>
    <property type="evidence" value="ECO:0007669"/>
    <property type="project" value="TreeGrafter"/>
</dbReference>
<evidence type="ECO:0000256" key="2">
    <source>
        <dbReference type="ARBA" id="ARBA00012513"/>
    </source>
</evidence>
<dbReference type="GO" id="GO:0004674">
    <property type="term" value="F:protein serine/threonine kinase activity"/>
    <property type="evidence" value="ECO:0007669"/>
    <property type="project" value="UniProtKB-KW"/>
</dbReference>
<feature type="compositionally biased region" description="Polar residues" evidence="11">
    <location>
        <begin position="218"/>
        <end position="230"/>
    </location>
</feature>
<sequence length="1513" mass="160106">MATPRPNSGSTPTSDLRPPLSSAAPPLPPSLAESDPSPIGAQTAVNAPTPAAVASPSLPPPSVSPSAASTALDDATSTTNVPGTATAPPREDAAVEIPAAADERMRATSHVDQLHPSPPQPESAIAAAGPPPPDITTLHQHQPHEDDDGATSLEAAVSSPKQRPTSVLTPDSTRSSYLALEPSPSKPRHLASLVGFDNPDPHRSDPSTPAHDRGSLIDDTQAQTTGTSRNPETDPTAAYTRSTTPSLRADNGLRQFDSESLSEFGASLGHDRFDEGKPMDVGGVRRASVADAETDLASSVEAATAINGLAWARGETQRSEDWVESAKAPSDQSRSKTPESPSRAGHPTPNSSTDLRPAGASVARSHSVAGQNMAMTTPRSHGQWEAPGSATHSPGGTNGVVSTPTKDATAEQREAKRQERRESERERDREAHREREREPAAPSSSSRSRRVLGEYTMSKTLGAGSMGKVKLGVSGVTGEKVKARVAIKIIPRFTSTAAAQRQPPPETVSGKPVEPYHPPTASFLAKAAAKDQSKEVRTIREGSLCLLLHHPYVCGMKNMLVYPNHYYFVTEYVNGGQMLDYIISHGRLRERSARKFARQIGSALEYCHANSIVHRDLKIENILISKTGNIKIIDFGLSNLYSPTSQLSTFCGSLYFAAPELLNAKPYTGPEVDVWSFGIVLYVLVCGKVPFDDQSMPALHAKIKRGQVEYPNWLSAECKHLLSRMLVTSPAARATMSEVLSHPWTVKGFSGPPSSHIPHRIPLRVEELDREIIKGMTGFELGSEQEIYDSLCQVLSHDSYRTALRAWDTKRGRLTGPNGDSPETERPATRVDGKDMKGVGRSTTNKRFSGLGFVGKKLTSGINAAFNSGGSSLGSKGQDEASHSNGDEGTSYSGGPMMTNSQGIKLDIDPTRGFHPLISIYFLVREKQERERIWGPGVFASSTLSLTGPPPPLAPAVAYQAGSGLVPPSPVVSSSTMSAPPPLATPQMPLTPQPRQRATGDAFSSHPATAPRELATSDYTRPSSSAGKMHNARTSYYQDSSVPMSGSPRPSGSFGARPQSALEQASPTLARKSHGPVDNGASASEARHPSDDVPLSSSPTGTFARRFSSLLSRSSSPSSSSNGTDPNYKAHRQRASVGGGFAHKASAKTAVTALPQVNETTPSHNGAANPHPNATLKPSGSDVPLAIPSEGQGVHRASTVGESSPGRHQRGASMGASPGHTSTGQVGRRPLSASGPPADRHLPASRAASGTMAVPATSGLGASVSEFEAEELAEVPSSGGEESGNPMHQAVQNVGFVGRTAQGNTDVVKPVWGLWSVNTTTTKSVATIRTDLIRVLDRLGVQHRDVKSGFECAHVPSIDLSTVGGAKDKDKHHKATIRRRASRILLGKDKDSVSVAGEEESTASLSHLPTHGLGQTAEQERRTTSSTSFGAVHDAPQCPSQSPTPATSGGEAKFTSSTGEGSSVSNDMIVRFEIFIVRMPLLPGINGLQFRRIGGNAWQYQMLARRVLSELKL</sequence>
<keyword evidence="3" id="KW-0723">Serine/threonine-protein kinase</keyword>
<feature type="compositionally biased region" description="Basic and acidic residues" evidence="11">
    <location>
        <begin position="199"/>
        <end position="216"/>
    </location>
</feature>
<evidence type="ECO:0000256" key="3">
    <source>
        <dbReference type="ARBA" id="ARBA00022527"/>
    </source>
</evidence>
<feature type="binding site" evidence="10">
    <location>
        <position position="488"/>
    </location>
    <ligand>
        <name>ATP</name>
        <dbReference type="ChEBI" id="CHEBI:30616"/>
    </ligand>
</feature>
<comment type="similarity">
    <text evidence="1">Belongs to the protein kinase superfamily. CAMK Ser/Thr protein kinase family. NIM1 subfamily.</text>
</comment>
<dbReference type="STRING" id="269621.A0A238FBF9"/>
<dbReference type="PROSITE" id="PS00108">
    <property type="entry name" value="PROTEIN_KINASE_ST"/>
    <property type="match status" value="1"/>
</dbReference>
<dbReference type="SUPFAM" id="SSF56112">
    <property type="entry name" value="Protein kinase-like (PK-like)"/>
    <property type="match status" value="1"/>
</dbReference>
<feature type="compositionally biased region" description="Polar residues" evidence="11">
    <location>
        <begin position="1017"/>
        <end position="1050"/>
    </location>
</feature>
<feature type="compositionally biased region" description="Polar residues" evidence="11">
    <location>
        <begin position="1438"/>
        <end position="1447"/>
    </location>
</feature>
<feature type="compositionally biased region" description="Basic and acidic residues" evidence="11">
    <location>
        <begin position="408"/>
        <end position="439"/>
    </location>
</feature>
<feature type="domain" description="KA1" evidence="13">
    <location>
        <begin position="1463"/>
        <end position="1513"/>
    </location>
</feature>
<feature type="region of interest" description="Disordered" evidence="11">
    <location>
        <begin position="1158"/>
        <end position="1252"/>
    </location>
</feature>
<dbReference type="FunFam" id="1.10.510.10:FF:000792">
    <property type="entry name" value="Non-specific serine/threonine protein kinase"/>
    <property type="match status" value="1"/>
</dbReference>
<dbReference type="OrthoDB" id="193931at2759"/>
<name>A0A238FBF9_9BASI</name>
<dbReference type="EC" id="2.7.11.1" evidence="2"/>
<comment type="catalytic activity">
    <reaction evidence="8">
        <text>L-threonyl-[protein] + ATP = O-phospho-L-threonyl-[protein] + ADP + H(+)</text>
        <dbReference type="Rhea" id="RHEA:46608"/>
        <dbReference type="Rhea" id="RHEA-COMP:11060"/>
        <dbReference type="Rhea" id="RHEA-COMP:11605"/>
        <dbReference type="ChEBI" id="CHEBI:15378"/>
        <dbReference type="ChEBI" id="CHEBI:30013"/>
        <dbReference type="ChEBI" id="CHEBI:30616"/>
        <dbReference type="ChEBI" id="CHEBI:61977"/>
        <dbReference type="ChEBI" id="CHEBI:456216"/>
        <dbReference type="EC" id="2.7.11.1"/>
    </reaction>
</comment>
<proteinExistence type="inferred from homology"/>
<organism evidence="14 15">
    <name type="scientific">Microbotryum intermedium</name>
    <dbReference type="NCBI Taxonomy" id="269621"/>
    <lineage>
        <taxon>Eukaryota</taxon>
        <taxon>Fungi</taxon>
        <taxon>Dikarya</taxon>
        <taxon>Basidiomycota</taxon>
        <taxon>Pucciniomycotina</taxon>
        <taxon>Microbotryomycetes</taxon>
        <taxon>Microbotryales</taxon>
        <taxon>Microbotryaceae</taxon>
        <taxon>Microbotryum</taxon>
    </lineage>
</organism>
<dbReference type="InterPro" id="IPR001772">
    <property type="entry name" value="KA1_dom"/>
</dbReference>
<feature type="compositionally biased region" description="Pro residues" evidence="11">
    <location>
        <begin position="979"/>
        <end position="992"/>
    </location>
</feature>